<evidence type="ECO:0000313" key="1">
    <source>
        <dbReference type="EMBL" id="KAJ1721625.1"/>
    </source>
</evidence>
<dbReference type="EMBL" id="JANBOJ010000159">
    <property type="protein sequence ID" value="KAJ1721625.1"/>
    <property type="molecule type" value="Genomic_DNA"/>
</dbReference>
<gene>
    <name evidence="1" type="ORF">LPJ53_003877</name>
</gene>
<keyword evidence="2" id="KW-1185">Reference proteome</keyword>
<accession>A0A9W7XZ10</accession>
<proteinExistence type="predicted"/>
<name>A0A9W7XZ10_9FUNG</name>
<dbReference type="Proteomes" id="UP001149813">
    <property type="component" value="Unassembled WGS sequence"/>
</dbReference>
<evidence type="ECO:0000313" key="2">
    <source>
        <dbReference type="Proteomes" id="UP001149813"/>
    </source>
</evidence>
<protein>
    <submittedName>
        <fullName evidence="1">Uncharacterized protein</fullName>
    </submittedName>
</protein>
<reference evidence="1" key="1">
    <citation type="submission" date="2022-07" db="EMBL/GenBank/DDBJ databases">
        <title>Phylogenomic reconstructions and comparative analyses of Kickxellomycotina fungi.</title>
        <authorList>
            <person name="Reynolds N.K."/>
            <person name="Stajich J.E."/>
            <person name="Barry K."/>
            <person name="Grigoriev I.V."/>
            <person name="Crous P."/>
            <person name="Smith M.E."/>
        </authorList>
    </citation>
    <scope>NUCLEOTIDE SEQUENCE</scope>
    <source>
        <strain evidence="1">NBRC 32514</strain>
    </source>
</reference>
<sequence>MSAPAGTKKISAYGLHQTQIIRQKIVQDIIEYVKKEEYGKCSELLLIAVENGAVPLSEIWQPLVITIRQQNGAHLLDSILNSISAAEKNNPPFPASMERAFVELDRGNMTQAYASLMAFSENLGSKLALAHGYRGTLVACLREVDLRRRHTDVFFEASGFHVFSLSESVEFVLTKDDRDLASMFSLDDARVHLEKALALDPGLDMFRAIYAQVLVALDRADDARVNLEDYYKKCHDLHILK</sequence>
<comment type="caution">
    <text evidence="1">The sequence shown here is derived from an EMBL/GenBank/DDBJ whole genome shotgun (WGS) entry which is preliminary data.</text>
</comment>
<organism evidence="1 2">
    <name type="scientific">Coemansia erecta</name>
    <dbReference type="NCBI Taxonomy" id="147472"/>
    <lineage>
        <taxon>Eukaryota</taxon>
        <taxon>Fungi</taxon>
        <taxon>Fungi incertae sedis</taxon>
        <taxon>Zoopagomycota</taxon>
        <taxon>Kickxellomycotina</taxon>
        <taxon>Kickxellomycetes</taxon>
        <taxon>Kickxellales</taxon>
        <taxon>Kickxellaceae</taxon>
        <taxon>Coemansia</taxon>
    </lineage>
</organism>
<dbReference type="AlphaFoldDB" id="A0A9W7XZ10"/>
<dbReference type="OrthoDB" id="5579493at2759"/>